<dbReference type="CDD" id="cd00110">
    <property type="entry name" value="LamG"/>
    <property type="match status" value="2"/>
</dbReference>
<dbReference type="SUPFAM" id="SSF49899">
    <property type="entry name" value="Concanavalin A-like lectins/glucanases"/>
    <property type="match status" value="2"/>
</dbReference>
<dbReference type="EMBL" id="JW872259">
    <property type="protein sequence ID" value="AFP04777.1"/>
    <property type="molecule type" value="mRNA"/>
</dbReference>
<dbReference type="Pfam" id="PF00054">
    <property type="entry name" value="Laminin_G_1"/>
    <property type="match status" value="1"/>
</dbReference>
<evidence type="ECO:0000256" key="4">
    <source>
        <dbReference type="ARBA" id="ARBA00022665"/>
    </source>
</evidence>
<protein>
    <recommendedName>
        <fullName evidence="10">Sex hormone-binding globulin</fullName>
    </recommendedName>
</protein>
<comment type="subunit">
    <text evidence="2">Homodimer.</text>
</comment>
<evidence type="ECO:0000256" key="5">
    <source>
        <dbReference type="ARBA" id="ARBA00022729"/>
    </source>
</evidence>
<evidence type="ECO:0000313" key="13">
    <source>
        <dbReference type="EMBL" id="AFP04777.1"/>
    </source>
</evidence>
<name>V9KZJ4_CALMI</name>
<keyword evidence="5" id="KW-0732">Signal</keyword>
<dbReference type="SMART" id="SM00282">
    <property type="entry name" value="LamG"/>
    <property type="match status" value="2"/>
</dbReference>
<feature type="domain" description="Laminin G" evidence="12">
    <location>
        <begin position="37"/>
        <end position="213"/>
    </location>
</feature>
<keyword evidence="3" id="KW-0964">Secreted</keyword>
<keyword evidence="7" id="KW-1015">Disulfide bond</keyword>
<evidence type="ECO:0000259" key="12">
    <source>
        <dbReference type="PROSITE" id="PS50025"/>
    </source>
</evidence>
<dbReference type="PROSITE" id="PS50025">
    <property type="entry name" value="LAM_G_DOMAIN"/>
    <property type="match status" value="2"/>
</dbReference>
<evidence type="ECO:0000256" key="11">
    <source>
        <dbReference type="PROSITE-ProRule" id="PRU00122"/>
    </source>
</evidence>
<dbReference type="Gene3D" id="2.60.120.200">
    <property type="match status" value="2"/>
</dbReference>
<comment type="caution">
    <text evidence="11">Lacks conserved residue(s) required for the propagation of feature annotation.</text>
</comment>
<evidence type="ECO:0000256" key="8">
    <source>
        <dbReference type="ARBA" id="ARBA00023180"/>
    </source>
</evidence>
<evidence type="ECO:0000256" key="7">
    <source>
        <dbReference type="ARBA" id="ARBA00023157"/>
    </source>
</evidence>
<keyword evidence="4" id="KW-0754">Steroid-binding</keyword>
<evidence type="ECO:0000256" key="6">
    <source>
        <dbReference type="ARBA" id="ARBA00023121"/>
    </source>
</evidence>
<dbReference type="AlphaFoldDB" id="V9KZJ4"/>
<dbReference type="InterPro" id="IPR013320">
    <property type="entry name" value="ConA-like_dom_sf"/>
</dbReference>
<proteinExistence type="evidence at transcript level"/>
<dbReference type="PANTHER" id="PTHR24040">
    <property type="entry name" value="LAMININ G-LIKE DOMAIN-CONTAINING PROTEIN"/>
    <property type="match status" value="1"/>
</dbReference>
<reference evidence="13" key="1">
    <citation type="journal article" date="2014" name="Nature">
        <title>Elephant shark genome provides unique insights into gnathostome evolution.</title>
        <authorList>
            <consortium name="International Elephant Shark Genome Sequencing Consortium"/>
            <person name="Venkatesh B."/>
            <person name="Lee A.P."/>
            <person name="Ravi V."/>
            <person name="Maurya A.K."/>
            <person name="Lian M.M."/>
            <person name="Swann J.B."/>
            <person name="Ohta Y."/>
            <person name="Flajnik M.F."/>
            <person name="Sutoh Y."/>
            <person name="Kasahara M."/>
            <person name="Hoon S."/>
            <person name="Gangu V."/>
            <person name="Roy S.W."/>
            <person name="Irimia M."/>
            <person name="Korzh V."/>
            <person name="Kondrychyn I."/>
            <person name="Lim Z.W."/>
            <person name="Tay B.H."/>
            <person name="Tohari S."/>
            <person name="Kong K.W."/>
            <person name="Ho S."/>
            <person name="Lorente-Galdos B."/>
            <person name="Quilez J."/>
            <person name="Marques-Bonet T."/>
            <person name="Raney B.J."/>
            <person name="Ingham P.W."/>
            <person name="Tay A."/>
            <person name="Hillier L.W."/>
            <person name="Minx P."/>
            <person name="Boehm T."/>
            <person name="Wilson R.K."/>
            <person name="Brenner S."/>
            <person name="Warren W.C."/>
        </authorList>
    </citation>
    <scope>NUCLEOTIDE SEQUENCE</scope>
    <source>
        <tissue evidence="13">Liver</tissue>
    </source>
</reference>
<sequence>LPLVSAVDVSLYRQGAPISSYKVGPRCYFWTGKMSPKLLWLDSEWEYPKPEETLNITIQTKSFQSEFDLRTYDPEGVLFHGDTHNGSHWIVFGLRNGQPELQINNDYSQIALSFGEKINDGQWHRLVLRSEKSRILLLVDGKSVLNITILPNVGLEDEIIRLRIAVGGLLFNSTQLLIPFRHPLDACIRDWEWVKSNTSQIQRQLERNPHRQCFEEVTRGSYFAGRGAAVFRGGDFLGKAEKQRGWTFGVKLGFRSTNEYGFLVGILSTDHNPLLRLEITHQPQMGLLLTVGSQTLFLPTYRPLCEWGFVSLNVSEYGLELKLNDELVSGPVSAQNYQLIRQAWLTSDTLIFLGSLPSTPRLLEVGWSGFVGCMKDILVQEKVMDFDNVLFKHKSIKSHSCPSDRPN</sequence>
<evidence type="ECO:0000256" key="9">
    <source>
        <dbReference type="ARBA" id="ARBA00037620"/>
    </source>
</evidence>
<keyword evidence="8" id="KW-0325">Glycoprotein</keyword>
<evidence type="ECO:0000256" key="1">
    <source>
        <dbReference type="ARBA" id="ARBA00004613"/>
    </source>
</evidence>
<comment type="function">
    <text evidence="9">Functions as an androgen transport protein, but may also be involved in receptor mediated processes. Each dimer binds one molecule of steroid. Specific for 5-alpha-dihydrotestosterone, testosterone, and 17-beta-estradiol. Regulates the plasma metabolic clearance rate of steroid hormones by controlling their plasma concentration.</text>
</comment>
<dbReference type="InterPro" id="IPR051145">
    <property type="entry name" value="GAS-SHBG-PROS"/>
</dbReference>
<dbReference type="PANTHER" id="PTHR24040:SF3">
    <property type="entry name" value="SEX HORMONE-BINDING GLOBULIN"/>
    <property type="match status" value="1"/>
</dbReference>
<evidence type="ECO:0000256" key="2">
    <source>
        <dbReference type="ARBA" id="ARBA00011738"/>
    </source>
</evidence>
<comment type="subcellular location">
    <subcellularLocation>
        <location evidence="1">Secreted</location>
    </subcellularLocation>
</comment>
<dbReference type="GO" id="GO:0005576">
    <property type="term" value="C:extracellular region"/>
    <property type="evidence" value="ECO:0007669"/>
    <property type="project" value="UniProtKB-SubCell"/>
</dbReference>
<feature type="non-terminal residue" evidence="13">
    <location>
        <position position="1"/>
    </location>
</feature>
<dbReference type="InterPro" id="IPR001791">
    <property type="entry name" value="Laminin_G"/>
</dbReference>
<accession>V9KZJ4</accession>
<keyword evidence="6" id="KW-0446">Lipid-binding</keyword>
<dbReference type="GO" id="GO:0005496">
    <property type="term" value="F:steroid binding"/>
    <property type="evidence" value="ECO:0007669"/>
    <property type="project" value="UniProtKB-KW"/>
</dbReference>
<evidence type="ECO:0000256" key="3">
    <source>
        <dbReference type="ARBA" id="ARBA00022525"/>
    </source>
</evidence>
<feature type="domain" description="Laminin G" evidence="12">
    <location>
        <begin position="220"/>
        <end position="401"/>
    </location>
</feature>
<evidence type="ECO:0000256" key="10">
    <source>
        <dbReference type="ARBA" id="ARBA00040510"/>
    </source>
</evidence>
<dbReference type="Pfam" id="PF02210">
    <property type="entry name" value="Laminin_G_2"/>
    <property type="match status" value="1"/>
</dbReference>
<organism evidence="13">
    <name type="scientific">Callorhinchus milii</name>
    <name type="common">Ghost shark</name>
    <dbReference type="NCBI Taxonomy" id="7868"/>
    <lineage>
        <taxon>Eukaryota</taxon>
        <taxon>Metazoa</taxon>
        <taxon>Chordata</taxon>
        <taxon>Craniata</taxon>
        <taxon>Vertebrata</taxon>
        <taxon>Chondrichthyes</taxon>
        <taxon>Holocephali</taxon>
        <taxon>Chimaeriformes</taxon>
        <taxon>Callorhinchidae</taxon>
        <taxon>Callorhinchus</taxon>
    </lineage>
</organism>